<keyword evidence="2" id="KW-1185">Reference proteome</keyword>
<dbReference type="KEGG" id="cbaa:SRAA_0821"/>
<dbReference type="PANTHER" id="PTHR43861">
    <property type="entry name" value="TRANS-ACONITATE 2-METHYLTRANSFERASE-RELATED"/>
    <property type="match status" value="1"/>
</dbReference>
<evidence type="ECO:0000313" key="1">
    <source>
        <dbReference type="EMBL" id="BAO80675.1"/>
    </source>
</evidence>
<dbReference type="GO" id="GO:0032259">
    <property type="term" value="P:methylation"/>
    <property type="evidence" value="ECO:0007669"/>
    <property type="project" value="UniProtKB-KW"/>
</dbReference>
<dbReference type="CDD" id="cd02440">
    <property type="entry name" value="AdoMet_MTases"/>
    <property type="match status" value="1"/>
</dbReference>
<gene>
    <name evidence="1" type="ORF">SRAA_0821</name>
</gene>
<sequence length="384" mass="41301">MCLSSTAQALHHNHLVPIAGIDLSYRVARCTQCGFHFADRLPPAAVYRAYYDGLSKYDLLQPASALEQQRAAAALRLCQRRALNPQARIVDLGCGSGGFLATLRQAGWTQLTGLDPAPNSSAAAQALYGLDCVRVGTLQAAPHLIDLQQADLLCLLAVLEHLPDLALDLPSLFGHLKPGCHVLIEVPALELFSAKRGEPYGELSLEHIQFFSAISLSNLLGRLGLQILEIEHLALPQLDSGSLFVWAQVPPTPVGAAHQLPEREPSAVFDAYLQGSAARMQLALGKVPQQPFVLYGAGSHSARLVAHMNPAQQNRLLAVFDANPNLAGKPWGRWQVQAPAALSEHPSVPILLSSYQSERAMASALAKAFSNPLVPLYTPADELI</sequence>
<evidence type="ECO:0000313" key="2">
    <source>
        <dbReference type="Proteomes" id="UP000067461"/>
    </source>
</evidence>
<accession>A0A060NID9</accession>
<dbReference type="Proteomes" id="UP000067461">
    <property type="component" value="Chromosome"/>
</dbReference>
<name>A0A060NID9_9BURK</name>
<keyword evidence="1" id="KW-0489">Methyltransferase</keyword>
<dbReference type="InterPro" id="IPR029063">
    <property type="entry name" value="SAM-dependent_MTases_sf"/>
</dbReference>
<dbReference type="STRING" id="1458425.SRAA_0821"/>
<reference evidence="1 2" key="1">
    <citation type="journal article" date="2014" name="Nat. Commun.">
        <title>Physiological and genomic features of highly alkaliphilic hydrogen-utilizing Betaproteobacteria from a continental serpentinizing site.</title>
        <authorList>
            <person name="Suzuki S."/>
            <person name="Kuenen J.G."/>
            <person name="Schipper K."/>
            <person name="van der Velde S."/>
            <person name="Ishii S."/>
            <person name="Wu A."/>
            <person name="Sorokin D.Y."/>
            <person name="Tenney A."/>
            <person name="Meng X.Y."/>
            <person name="Morrill P.L."/>
            <person name="Kamagata Y."/>
            <person name="Muyzer G."/>
            <person name="Nealson K.H."/>
        </authorList>
    </citation>
    <scope>NUCLEOTIDE SEQUENCE [LARGE SCALE GENOMIC DNA]</scope>
    <source>
        <strain evidence="1 2">A1</strain>
    </source>
</reference>
<protein>
    <submittedName>
        <fullName evidence="1">SAM-dependent methyltransferase</fullName>
    </submittedName>
</protein>
<organism evidence="1 2">
    <name type="scientific">Serpentinimonas raichei</name>
    <dbReference type="NCBI Taxonomy" id="1458425"/>
    <lineage>
        <taxon>Bacteria</taxon>
        <taxon>Pseudomonadati</taxon>
        <taxon>Pseudomonadota</taxon>
        <taxon>Betaproteobacteria</taxon>
        <taxon>Burkholderiales</taxon>
        <taxon>Comamonadaceae</taxon>
        <taxon>Serpentinimonas</taxon>
    </lineage>
</organism>
<dbReference type="Pfam" id="PF13489">
    <property type="entry name" value="Methyltransf_23"/>
    <property type="match status" value="1"/>
</dbReference>
<dbReference type="AlphaFoldDB" id="A0A060NID9"/>
<keyword evidence="1" id="KW-0808">Transferase</keyword>
<dbReference type="HOGENOM" id="CLU_053848_0_0_4"/>
<dbReference type="EMBL" id="AP014568">
    <property type="protein sequence ID" value="BAO80675.1"/>
    <property type="molecule type" value="Genomic_DNA"/>
</dbReference>
<dbReference type="Gene3D" id="3.40.50.150">
    <property type="entry name" value="Vaccinia Virus protein VP39"/>
    <property type="match status" value="1"/>
</dbReference>
<dbReference type="SUPFAM" id="SSF53335">
    <property type="entry name" value="S-adenosyl-L-methionine-dependent methyltransferases"/>
    <property type="match status" value="1"/>
</dbReference>
<dbReference type="GO" id="GO:0008168">
    <property type="term" value="F:methyltransferase activity"/>
    <property type="evidence" value="ECO:0007669"/>
    <property type="project" value="UniProtKB-KW"/>
</dbReference>
<proteinExistence type="predicted"/>